<dbReference type="EMBL" id="BLJN01000002">
    <property type="protein sequence ID" value="GFE80537.1"/>
    <property type="molecule type" value="Genomic_DNA"/>
</dbReference>
<gene>
    <name evidence="1" type="ORF">GCM10011487_25370</name>
</gene>
<dbReference type="Proteomes" id="UP000445000">
    <property type="component" value="Unassembled WGS sequence"/>
</dbReference>
<sequence>MMNINVLVAEPSGSDWSAIAKGIRRQLPEASMLRVKDGEQALRFLFHRGLLTAEPPVPDLVLLAEELPLIPAAGVIARMRIDPRTRLTPVIVLRRDLEEEALDPYWDGELRASMMTVCVTDGLETQVAEAVNDLCHRRPPLPERQKALSFRQ</sequence>
<evidence type="ECO:0000313" key="2">
    <source>
        <dbReference type="Proteomes" id="UP000445000"/>
    </source>
</evidence>
<organism evidence="1 2">
    <name type="scientific">Steroidobacter agaridevorans</name>
    <dbReference type="NCBI Taxonomy" id="2695856"/>
    <lineage>
        <taxon>Bacteria</taxon>
        <taxon>Pseudomonadati</taxon>
        <taxon>Pseudomonadota</taxon>
        <taxon>Gammaproteobacteria</taxon>
        <taxon>Steroidobacterales</taxon>
        <taxon>Steroidobacteraceae</taxon>
        <taxon>Steroidobacter</taxon>
    </lineage>
</organism>
<keyword evidence="2" id="KW-1185">Reference proteome</keyword>
<name>A0A829YB73_9GAMM</name>
<protein>
    <recommendedName>
        <fullName evidence="3">Response regulatory domain-containing protein</fullName>
    </recommendedName>
</protein>
<evidence type="ECO:0000313" key="1">
    <source>
        <dbReference type="EMBL" id="GFE80537.1"/>
    </source>
</evidence>
<dbReference type="AlphaFoldDB" id="A0A829YB73"/>
<dbReference type="InterPro" id="IPR011006">
    <property type="entry name" value="CheY-like_superfamily"/>
</dbReference>
<evidence type="ECO:0008006" key="3">
    <source>
        <dbReference type="Google" id="ProtNLM"/>
    </source>
</evidence>
<dbReference type="SUPFAM" id="SSF52172">
    <property type="entry name" value="CheY-like"/>
    <property type="match status" value="1"/>
</dbReference>
<accession>A0A829YB73</accession>
<reference evidence="2" key="1">
    <citation type="submission" date="2020-01" db="EMBL/GenBank/DDBJ databases">
        <title>'Steroidobacter agaridevorans' sp. nov., agar-degrading bacteria isolated from rhizosphere soils.</title>
        <authorList>
            <person name="Ikenaga M."/>
            <person name="Kataoka M."/>
            <person name="Murouchi A."/>
            <person name="Katsuragi S."/>
            <person name="Sakai M."/>
        </authorList>
    </citation>
    <scope>NUCLEOTIDE SEQUENCE [LARGE SCALE GENOMIC DNA]</scope>
    <source>
        <strain evidence="2">YU21-B</strain>
    </source>
</reference>
<comment type="caution">
    <text evidence="1">The sequence shown here is derived from an EMBL/GenBank/DDBJ whole genome shotgun (WGS) entry which is preliminary data.</text>
</comment>
<proteinExistence type="predicted"/>